<gene>
    <name evidence="2" type="ORF">GIB67_013211</name>
</gene>
<keyword evidence="1" id="KW-0812">Transmembrane</keyword>
<keyword evidence="1" id="KW-0472">Membrane</keyword>
<feature type="non-terminal residue" evidence="2">
    <location>
        <position position="1"/>
    </location>
</feature>
<evidence type="ECO:0000256" key="1">
    <source>
        <dbReference type="SAM" id="Phobius"/>
    </source>
</evidence>
<organism evidence="2 3">
    <name type="scientific">Kingdonia uniflora</name>
    <dbReference type="NCBI Taxonomy" id="39325"/>
    <lineage>
        <taxon>Eukaryota</taxon>
        <taxon>Viridiplantae</taxon>
        <taxon>Streptophyta</taxon>
        <taxon>Embryophyta</taxon>
        <taxon>Tracheophyta</taxon>
        <taxon>Spermatophyta</taxon>
        <taxon>Magnoliopsida</taxon>
        <taxon>Ranunculales</taxon>
        <taxon>Circaeasteraceae</taxon>
        <taxon>Kingdonia</taxon>
    </lineage>
</organism>
<dbReference type="EMBL" id="JACGCM010000655">
    <property type="protein sequence ID" value="KAF6169511.1"/>
    <property type="molecule type" value="Genomic_DNA"/>
</dbReference>
<sequence>DFSIVKLHATCVRKLLFHIPNPLLLLHLRTWNKSLRTQVALLSSLLVVCSCSGIRVRVFVK</sequence>
<name>A0A7J7NQN2_9MAGN</name>
<keyword evidence="1" id="KW-1133">Transmembrane helix</keyword>
<proteinExistence type="predicted"/>
<keyword evidence="3" id="KW-1185">Reference proteome</keyword>
<accession>A0A7J7NQN2</accession>
<protein>
    <submittedName>
        <fullName evidence="2">Uncharacterized protein</fullName>
    </submittedName>
</protein>
<feature type="transmembrane region" description="Helical" evidence="1">
    <location>
        <begin position="39"/>
        <end position="60"/>
    </location>
</feature>
<reference evidence="2 3" key="1">
    <citation type="journal article" date="2020" name="IScience">
        <title>Genome Sequencing of the Endangered Kingdonia uniflora (Circaeasteraceae, Ranunculales) Reveals Potential Mechanisms of Evolutionary Specialization.</title>
        <authorList>
            <person name="Sun Y."/>
            <person name="Deng T."/>
            <person name="Zhang A."/>
            <person name="Moore M.J."/>
            <person name="Landis J.B."/>
            <person name="Lin N."/>
            <person name="Zhang H."/>
            <person name="Zhang X."/>
            <person name="Huang J."/>
            <person name="Zhang X."/>
            <person name="Sun H."/>
            <person name="Wang H."/>
        </authorList>
    </citation>
    <scope>NUCLEOTIDE SEQUENCE [LARGE SCALE GENOMIC DNA]</scope>
    <source>
        <strain evidence="2">TB1705</strain>
        <tissue evidence="2">Leaf</tissue>
    </source>
</reference>
<evidence type="ECO:0000313" key="3">
    <source>
        <dbReference type="Proteomes" id="UP000541444"/>
    </source>
</evidence>
<dbReference type="Proteomes" id="UP000541444">
    <property type="component" value="Unassembled WGS sequence"/>
</dbReference>
<evidence type="ECO:0000313" key="2">
    <source>
        <dbReference type="EMBL" id="KAF6169511.1"/>
    </source>
</evidence>
<dbReference type="AlphaFoldDB" id="A0A7J7NQN2"/>
<comment type="caution">
    <text evidence="2">The sequence shown here is derived from an EMBL/GenBank/DDBJ whole genome shotgun (WGS) entry which is preliminary data.</text>
</comment>